<dbReference type="Proteomes" id="UP000261420">
    <property type="component" value="Unplaced"/>
</dbReference>
<dbReference type="AlphaFoldDB" id="A0A3B4U210"/>
<dbReference type="InterPro" id="IPR036397">
    <property type="entry name" value="RNaseH_sf"/>
</dbReference>
<dbReference type="STRING" id="41447.ENSSDUP00000012616"/>
<dbReference type="Pfam" id="PF13358">
    <property type="entry name" value="DDE_3"/>
    <property type="match status" value="1"/>
</dbReference>
<dbReference type="GO" id="GO:0003676">
    <property type="term" value="F:nucleic acid binding"/>
    <property type="evidence" value="ECO:0007669"/>
    <property type="project" value="InterPro"/>
</dbReference>
<reference evidence="2" key="2">
    <citation type="submission" date="2025-09" db="UniProtKB">
        <authorList>
            <consortium name="Ensembl"/>
        </authorList>
    </citation>
    <scope>IDENTIFICATION</scope>
</reference>
<reference evidence="2" key="1">
    <citation type="submission" date="2025-08" db="UniProtKB">
        <authorList>
            <consortium name="Ensembl"/>
        </authorList>
    </citation>
    <scope>IDENTIFICATION</scope>
</reference>
<evidence type="ECO:0000313" key="2">
    <source>
        <dbReference type="Ensembl" id="ENSSDUP00000012616.1"/>
    </source>
</evidence>
<dbReference type="Gene3D" id="3.30.420.10">
    <property type="entry name" value="Ribonuclease H-like superfamily/Ribonuclease H"/>
    <property type="match status" value="1"/>
</dbReference>
<sequence length="48" mass="5950">VFQQDNDPDHTSKSTQKWFKTKRWRVLKWPAMSPDRNPIEHLWRDLKT</sequence>
<proteinExistence type="predicted"/>
<feature type="domain" description="Tc1-like transposase DDE" evidence="1">
    <location>
        <begin position="5"/>
        <end position="48"/>
    </location>
</feature>
<dbReference type="InterPro" id="IPR038717">
    <property type="entry name" value="Tc1-like_DDE_dom"/>
</dbReference>
<organism evidence="2 3">
    <name type="scientific">Seriola dumerili</name>
    <name type="common">Greater amberjack</name>
    <name type="synonym">Caranx dumerili</name>
    <dbReference type="NCBI Taxonomy" id="41447"/>
    <lineage>
        <taxon>Eukaryota</taxon>
        <taxon>Metazoa</taxon>
        <taxon>Chordata</taxon>
        <taxon>Craniata</taxon>
        <taxon>Vertebrata</taxon>
        <taxon>Euteleostomi</taxon>
        <taxon>Actinopterygii</taxon>
        <taxon>Neopterygii</taxon>
        <taxon>Teleostei</taxon>
        <taxon>Neoteleostei</taxon>
        <taxon>Acanthomorphata</taxon>
        <taxon>Carangaria</taxon>
        <taxon>Carangiformes</taxon>
        <taxon>Carangidae</taxon>
        <taxon>Seriola</taxon>
    </lineage>
</organism>
<evidence type="ECO:0000259" key="1">
    <source>
        <dbReference type="Pfam" id="PF13358"/>
    </source>
</evidence>
<dbReference type="Ensembl" id="ENSSDUT00000012840.1">
    <property type="protein sequence ID" value="ENSSDUP00000012616.1"/>
    <property type="gene ID" value="ENSSDUG00000009189.1"/>
</dbReference>
<accession>A0A3B4U210</accession>
<name>A0A3B4U210_SERDU</name>
<protein>
    <recommendedName>
        <fullName evidence="1">Tc1-like transposase DDE domain-containing protein</fullName>
    </recommendedName>
</protein>
<keyword evidence="3" id="KW-1185">Reference proteome</keyword>
<dbReference type="GeneTree" id="ENSGT01150000289668"/>
<evidence type="ECO:0000313" key="3">
    <source>
        <dbReference type="Proteomes" id="UP000261420"/>
    </source>
</evidence>